<dbReference type="Proteomes" id="UP000186601">
    <property type="component" value="Unassembled WGS sequence"/>
</dbReference>
<comment type="caution">
    <text evidence="1">The sequence shown here is derived from an EMBL/GenBank/DDBJ whole genome shotgun (WGS) entry which is preliminary data.</text>
</comment>
<dbReference type="AlphaFoldDB" id="A0A2R6S3R2"/>
<reference evidence="1 2" key="1">
    <citation type="submission" date="2018-02" db="EMBL/GenBank/DDBJ databases">
        <title>Genome sequence of the basidiomycete white-rot fungus Phlebia centrifuga.</title>
        <authorList>
            <person name="Granchi Z."/>
            <person name="Peng M."/>
            <person name="de Vries R.P."/>
            <person name="Hilden K."/>
            <person name="Makela M.R."/>
            <person name="Grigoriev I."/>
            <person name="Riley R."/>
        </authorList>
    </citation>
    <scope>NUCLEOTIDE SEQUENCE [LARGE SCALE GENOMIC DNA]</scope>
    <source>
        <strain evidence="1 2">FBCC195</strain>
    </source>
</reference>
<sequence length="52" mass="5557">MTWGPTGQVELVATSGSPMENSAEELSVGSNEIVKAERLVRKMGQKAPKKAQ</sequence>
<name>A0A2R6S3R2_9APHY</name>
<dbReference type="EMBL" id="MLYV02000093">
    <property type="protein sequence ID" value="PSS36918.1"/>
    <property type="molecule type" value="Genomic_DNA"/>
</dbReference>
<evidence type="ECO:0000313" key="2">
    <source>
        <dbReference type="Proteomes" id="UP000186601"/>
    </source>
</evidence>
<evidence type="ECO:0000313" key="1">
    <source>
        <dbReference type="EMBL" id="PSS36918.1"/>
    </source>
</evidence>
<proteinExistence type="predicted"/>
<accession>A0A2R6S3R2</accession>
<gene>
    <name evidence="1" type="ORF">PHLCEN_2v1236</name>
</gene>
<organism evidence="1 2">
    <name type="scientific">Hermanssonia centrifuga</name>
    <dbReference type="NCBI Taxonomy" id="98765"/>
    <lineage>
        <taxon>Eukaryota</taxon>
        <taxon>Fungi</taxon>
        <taxon>Dikarya</taxon>
        <taxon>Basidiomycota</taxon>
        <taxon>Agaricomycotina</taxon>
        <taxon>Agaricomycetes</taxon>
        <taxon>Polyporales</taxon>
        <taxon>Meruliaceae</taxon>
        <taxon>Hermanssonia</taxon>
    </lineage>
</organism>
<protein>
    <submittedName>
        <fullName evidence="1">Uncharacterized protein</fullName>
    </submittedName>
</protein>
<keyword evidence="2" id="KW-1185">Reference proteome</keyword>